<protein>
    <recommendedName>
        <fullName evidence="2">ubiquitinyl hydrolase 1</fullName>
        <ecNumber evidence="2">3.4.19.12</ecNumber>
    </recommendedName>
</protein>
<evidence type="ECO:0000256" key="7">
    <source>
        <dbReference type="SAM" id="MobiDB-lite"/>
    </source>
</evidence>
<dbReference type="Proteomes" id="UP001302676">
    <property type="component" value="Unassembled WGS sequence"/>
</dbReference>
<dbReference type="InterPro" id="IPR046541">
    <property type="entry name" value="DUF6606"/>
</dbReference>
<name>A0AAN6ZLH7_9PEZI</name>
<feature type="domain" description="DUF3638" evidence="8">
    <location>
        <begin position="2088"/>
        <end position="2311"/>
    </location>
</feature>
<reference evidence="11" key="1">
    <citation type="journal article" date="2023" name="Mol. Phylogenet. Evol.">
        <title>Genome-scale phylogeny and comparative genomics of the fungal order Sordariales.</title>
        <authorList>
            <person name="Hensen N."/>
            <person name="Bonometti L."/>
            <person name="Westerberg I."/>
            <person name="Brannstrom I.O."/>
            <person name="Guillou S."/>
            <person name="Cros-Aarteil S."/>
            <person name="Calhoun S."/>
            <person name="Haridas S."/>
            <person name="Kuo A."/>
            <person name="Mondo S."/>
            <person name="Pangilinan J."/>
            <person name="Riley R."/>
            <person name="LaButti K."/>
            <person name="Andreopoulos B."/>
            <person name="Lipzen A."/>
            <person name="Chen C."/>
            <person name="Yan M."/>
            <person name="Daum C."/>
            <person name="Ng V."/>
            <person name="Clum A."/>
            <person name="Steindorff A."/>
            <person name="Ohm R.A."/>
            <person name="Martin F."/>
            <person name="Silar P."/>
            <person name="Natvig D.O."/>
            <person name="Lalanne C."/>
            <person name="Gautier V."/>
            <person name="Ament-Velasquez S.L."/>
            <person name="Kruys A."/>
            <person name="Hutchinson M.I."/>
            <person name="Powell A.J."/>
            <person name="Barry K."/>
            <person name="Miller A.N."/>
            <person name="Grigoriev I.V."/>
            <person name="Debuchy R."/>
            <person name="Gladieux P."/>
            <person name="Hiltunen Thoren M."/>
            <person name="Johannesson H."/>
        </authorList>
    </citation>
    <scope>NUCLEOTIDE SEQUENCE</scope>
    <source>
        <strain evidence="11">CBS 141.50</strain>
    </source>
</reference>
<dbReference type="PANTHER" id="PTHR13367:SF33">
    <property type="entry name" value="P-LOOP CONTAINING NUCLEOSIDE TRIPHOSPHATE HYDROLASE PROTEIN"/>
    <property type="match status" value="1"/>
</dbReference>
<comment type="caution">
    <text evidence="11">The sequence shown here is derived from an EMBL/GenBank/DDBJ whole genome shotgun (WGS) entry which is preliminary data.</text>
</comment>
<evidence type="ECO:0000313" key="11">
    <source>
        <dbReference type="EMBL" id="KAK4141681.1"/>
    </source>
</evidence>
<evidence type="ECO:0000256" key="2">
    <source>
        <dbReference type="ARBA" id="ARBA00012759"/>
    </source>
</evidence>
<feature type="compositionally biased region" description="Basic and acidic residues" evidence="7">
    <location>
        <begin position="1563"/>
        <end position="1580"/>
    </location>
</feature>
<sequence length="3241" mass="359819">MDLVPSIYNHLVLPPKLPGREEGTTPELSQNVLTRLIDGCQRLVSLAPHTLSKTFEGLYNALLACREINGRSFVDKTSALKYFGNIDSCGVLIFWVTEQNAAVLVYAAKRQAFCACRPEEAVVFEAFEASAPAEHVLGAGNAMQRDFPGRCAHLSTQDFADLSFQQQLADLLEQASMESLSSLRAHARKAGVAVAESRDTTDPALVTHMLMPLLETMGCQARVPVLRKRLCHTVGDHGGRACYKFLMCVVLAQLLQDCAGRVSPDKVLLLRAKLCRRMAKLEMDRTAAEDHPEGREVYDCLFTATKKVIDDVVRETTHRVEAVWKRVQRASVPQIPRLPLRATGDVLRLSLPSSGPYLDRLLLLKPAPKQPPAELLQLPRPLDVGIQHVQEFTGRIALLAKAERRIQQASDEEAPRMNATTALLESRCLDVARQIQSFVSEMDPVSEWDPEQNSALALCVFELWARMDSYAVEACPLLANYRPVFPPELLDVLQLPTISGMRRLHRVQTHLVRRQQLPDSSGFTRLDGRSASKATHAATIFDRTGDGCMAARFVASSSAMQRLESCIQKQTDDARRAKETEWRQKCHKYDQLSEEIQQSICVCTIDEDGRKDISGCRRCHRWRTRQRLGITVHEDYLPPPGSPAQRAAVLFELGQPEYLSAYRDATWLIFITLAHPSRPAQTASPKKTLGQIDVLARHRNSRQPPSRITLGSRKKCFRQTHYRISSARSSLPEVLLPLAAEFELYDTAAGVWVRELDKTPTLQHLCGVQLPRMLFSSAVLLNCRHPGPIVEGPSSYQIQANRTACPPSMSVHEFSACQKLLGGIHRRWPNVLVELGSINLNLGSEETARLVCQLAIQAGPRAKEQAQGATHAIFRDEPVFAERLLEQIETRLATISSNWRETWCLETLMTLTLRVFYLSADLRSREKAAAALGTMRETALAWIVRLRDEMQAATDADAAERTAGYAFSAALLSRRTLTITHVESGSPLRADELAAWVRASVALQENLLVSVDRLPPGLRAMLVRDTKAALRMEPLLRAAVKAHPSSVGSALSDTLPGLLGYAAAKLEWTFLSSPEGDWIRAEGNEVRTAAGLTYNGQVIHLHLVEGHLLVNGRPRRRLPASIRNDPDVKELFGNRHLLTYPSALPGMTHQLVGFHYQQTVHFGTRSGQAVVIQAVTREGALLEFIPRRVFYGSSVESNQTPATVSNTINVDLPLGLVENCCHWLNMSTGQVEIRRKPAIWIARQRDWALYVPERYAQRASVRLVDPHSSVFRQMAGMLAGFEQPEKLTVFQPLAQRGRLSVEMRHLELSLFVNENGLIEFRELKAEMDPNQDAGTWYGLEGKIVLRNTANPRRRSVIVPLGGLSARRQGLHVAVRLNEGSAAYAKFDIDDTLGRLSCPPEPRLLYTKALCHALTSFCLPDPLTGRNGTEEAIQILQSPAAQPWTSLDEDSKLVLERFRELLPAREYYPPGLRRFQTVTWDRRFTTTIQHDGFDAVLQEIFDKSDCLAKFEDKGSGEDGNHGDEEKEEENTGSDRHAPLRLRAASRRCLYERRWASSDDDNNSDDNKDNEIDAPYHGRDLASRITPQSQNVMQIARTIYQQPFSIPPHHSGDAASLLKGWPRIGGFSSPTAAAGGRGPLIARIETPIGDHWAELVRFCQASRGQRTTVLFRLALLAFAPEPNMDAIYHLAAFACVPKLRRLEPPPPCDGYWDLGLQDPPSVETLEMLIAAAYVPLQVPSSRKTKKARARAELARVEHHENCAVEGSKMARMLRDRWAAPWPAVTSEVMASTSSIRYIRVASALELIRPEWEHRRRNRELASYVGRVQAILKDVPRAPSALFASSVESTPAEPEPWTAIPNNVCCYHKAVVPPLSGQLVAKRGPALVSVPAAAAPLLFLENAYEQSEGEPRTGTPRVAPHLASELMRIFKPFAESSDDLRTRYGQDLLESLTALQAEAASTESVTRARARFAASGLSLSLNAVDAAADEARGSMADLGSRLWEALAADDARFPWLEHGGLWPCANTPTSLLSLLRHGRERRRKWFGPGMKTALVAYGLAVARVQKLERLRSALCQSNERAIGEELRNPGHENWDPTEHTAWLLMELDGDFLVRAEQVEVARAMIAPRSGRNTVLQMNMGQGKTSCIVPMAVAELADGERLVRLVVPKPLLLQTAQTVQARLGGLVGCEVRHVAFSRRTPTTPPMLNLYESLHLQVCRSSGLIVTTHEQLLSFKLGGYQRLADAAAAAAGRMMAFQNWLEHSSRDLLDESDHTLAVRTQLIYPSGPETTVDGHPFRWLIAEGLLALVAHHLPALQRQFPGSIEVVSRPGGRGSLPMVQFLREDVQAALHDRIVNDICADRAWFLRPFSAGHHQQRGTAAGRAQERRRRAVRRVLSEEDVSEELLGEAAAAFDDAEYESAAKKLLTARGLLVGRILVLCLGRRWNVQYGLSPVRHPIAVPFEAKGVPSSHAEFGHPDVAIVLTCLAFYYAGLTLAQFLQGLQHVLESDDPAARYERWMASCGGADDSLLPRALRRWNVINVDDAGQVETLWQHLRHARNVVDDYLNVFVFPTHAKQFSLKLQVSAWDVPLFPHPTNESGGRGARTTGFSGTNDNRIMLPLTILQDDLPALRHTNAEVLSYLLQERNRGYMVAVDPQGRRLSEAGLLHVLQEHAIRILVDAGAYILEMDNRTLAQRWLHIDSGAKAAIYFDASSRAWVTYRGVTKEDVPLLATPFIEDLNECLVYLDEAHTRGIDLKLPPQARGGLTLALGQTKDLTVQAAMRLRQLGTTQSITFFAPPEVDRSVRSLCGIPSNTDAMVTSHHVIRWLLEQTCRAHESVRDLYLSQGMDFIRRTDAALRYPNAVSNKSQRAGLLAVLQQSDTQTLEQLYGKSARGTAAGEATLQSLLDPPPSPTVPPQLQAFLDQLRVVADGSKNSSSNSSGSKGRRQGGWRFQMDHALAEVEQERQVEVEVEEMRVVQKPPRFQALSFPGLHPAIRTFARDGVLQNAVFDHAFAYLGSTGLGRQFGVRPTTSRLFVSREFSRIVKLPPNRNCDDGLLRPVEWIIWSPRTQTALVIIPEEAELVLPIVRVGGDNQANRPAAAHLIAYAAPVAKTMLAFNKLTYYSVPTLSVDHVVPDWFRVELGVLAGRLYADVGECASLARFLHCSFSGTAGGDDEDLDLEEDGTETQTQTQTMRHAESDSFVESPAAFLLEWLGTRRGGQDVLQTPVGYVCTGRALREDFQSTV</sequence>
<evidence type="ECO:0000313" key="12">
    <source>
        <dbReference type="Proteomes" id="UP001302676"/>
    </source>
</evidence>
<dbReference type="Pfam" id="PF12340">
    <property type="entry name" value="DUF3638"/>
    <property type="match status" value="1"/>
</dbReference>
<feature type="region of interest" description="Disordered" evidence="7">
    <location>
        <begin position="3170"/>
        <end position="3193"/>
    </location>
</feature>
<evidence type="ECO:0000256" key="6">
    <source>
        <dbReference type="ARBA" id="ARBA00022807"/>
    </source>
</evidence>
<gene>
    <name evidence="11" type="ORF">C8A04DRAFT_13829</name>
</gene>
<keyword evidence="3" id="KW-0645">Protease</keyword>
<dbReference type="EC" id="3.4.19.12" evidence="2"/>
<dbReference type="PANTHER" id="PTHR13367">
    <property type="entry name" value="UBIQUITIN THIOESTERASE"/>
    <property type="match status" value="1"/>
</dbReference>
<evidence type="ECO:0000259" key="8">
    <source>
        <dbReference type="Pfam" id="PF12340"/>
    </source>
</evidence>
<dbReference type="SUPFAM" id="SSF52540">
    <property type="entry name" value="P-loop containing nucleoside triphosphate hydrolases"/>
    <property type="match status" value="1"/>
</dbReference>
<comment type="catalytic activity">
    <reaction evidence="1">
        <text>Thiol-dependent hydrolysis of ester, thioester, amide, peptide and isopeptide bonds formed by the C-terminal Gly of ubiquitin (a 76-residue protein attached to proteins as an intracellular targeting signal).</text>
        <dbReference type="EC" id="3.4.19.12"/>
    </reaction>
</comment>
<dbReference type="GeneID" id="87814480"/>
<dbReference type="GO" id="GO:0006508">
    <property type="term" value="P:proteolysis"/>
    <property type="evidence" value="ECO:0007669"/>
    <property type="project" value="UniProtKB-KW"/>
</dbReference>
<dbReference type="EMBL" id="MU853607">
    <property type="protein sequence ID" value="KAK4141681.1"/>
    <property type="molecule type" value="Genomic_DNA"/>
</dbReference>
<evidence type="ECO:0000259" key="10">
    <source>
        <dbReference type="Pfam" id="PF20255"/>
    </source>
</evidence>
<dbReference type="Gene3D" id="3.40.50.300">
    <property type="entry name" value="P-loop containing nucleotide triphosphate hydrolases"/>
    <property type="match status" value="1"/>
</dbReference>
<evidence type="ECO:0000256" key="3">
    <source>
        <dbReference type="ARBA" id="ARBA00022670"/>
    </source>
</evidence>
<dbReference type="InterPro" id="IPR022105">
    <property type="entry name" value="DUF3645"/>
</dbReference>
<feature type="region of interest" description="Disordered" evidence="7">
    <location>
        <begin position="1510"/>
        <end position="1537"/>
    </location>
</feature>
<evidence type="ECO:0000256" key="1">
    <source>
        <dbReference type="ARBA" id="ARBA00000707"/>
    </source>
</evidence>
<dbReference type="Pfam" id="PF20255">
    <property type="entry name" value="DUF6606"/>
    <property type="match status" value="1"/>
</dbReference>
<dbReference type="InterPro" id="IPR051346">
    <property type="entry name" value="OTU_Deubiquitinase"/>
</dbReference>
<feature type="domain" description="DUF3645" evidence="9">
    <location>
        <begin position="2449"/>
        <end position="2479"/>
    </location>
</feature>
<feature type="domain" description="DUF6606" evidence="10">
    <location>
        <begin position="7"/>
        <end position="230"/>
    </location>
</feature>
<keyword evidence="6" id="KW-0788">Thiol protease</keyword>
<dbReference type="InterPro" id="IPR027417">
    <property type="entry name" value="P-loop_NTPase"/>
</dbReference>
<accession>A0AAN6ZLH7</accession>
<feature type="region of interest" description="Disordered" evidence="7">
    <location>
        <begin position="1555"/>
        <end position="1583"/>
    </location>
</feature>
<feature type="compositionally biased region" description="Acidic residues" evidence="7">
    <location>
        <begin position="3170"/>
        <end position="3181"/>
    </location>
</feature>
<evidence type="ECO:0000256" key="4">
    <source>
        <dbReference type="ARBA" id="ARBA00022786"/>
    </source>
</evidence>
<dbReference type="Pfam" id="PF12359">
    <property type="entry name" value="DUF3645"/>
    <property type="match status" value="1"/>
</dbReference>
<keyword evidence="5" id="KW-0378">Hydrolase</keyword>
<dbReference type="RefSeq" id="XP_062635052.1">
    <property type="nucleotide sequence ID" value="XM_062777867.1"/>
</dbReference>
<organism evidence="11 12">
    <name type="scientific">Dichotomopilus funicola</name>
    <dbReference type="NCBI Taxonomy" id="1934379"/>
    <lineage>
        <taxon>Eukaryota</taxon>
        <taxon>Fungi</taxon>
        <taxon>Dikarya</taxon>
        <taxon>Ascomycota</taxon>
        <taxon>Pezizomycotina</taxon>
        <taxon>Sordariomycetes</taxon>
        <taxon>Sordariomycetidae</taxon>
        <taxon>Sordariales</taxon>
        <taxon>Chaetomiaceae</taxon>
        <taxon>Dichotomopilus</taxon>
    </lineage>
</organism>
<feature type="compositionally biased region" description="Basic and acidic residues" evidence="7">
    <location>
        <begin position="1510"/>
        <end position="1523"/>
    </location>
</feature>
<evidence type="ECO:0000259" key="9">
    <source>
        <dbReference type="Pfam" id="PF12359"/>
    </source>
</evidence>
<keyword evidence="12" id="KW-1185">Reference proteome</keyword>
<dbReference type="GO" id="GO:0004843">
    <property type="term" value="F:cysteine-type deubiquitinase activity"/>
    <property type="evidence" value="ECO:0007669"/>
    <property type="project" value="UniProtKB-EC"/>
</dbReference>
<proteinExistence type="predicted"/>
<evidence type="ECO:0000256" key="5">
    <source>
        <dbReference type="ARBA" id="ARBA00022801"/>
    </source>
</evidence>
<reference evidence="11" key="2">
    <citation type="submission" date="2023-05" db="EMBL/GenBank/DDBJ databases">
        <authorList>
            <consortium name="Lawrence Berkeley National Laboratory"/>
            <person name="Steindorff A."/>
            <person name="Hensen N."/>
            <person name="Bonometti L."/>
            <person name="Westerberg I."/>
            <person name="Brannstrom I.O."/>
            <person name="Guillou S."/>
            <person name="Cros-Aarteil S."/>
            <person name="Calhoun S."/>
            <person name="Haridas S."/>
            <person name="Kuo A."/>
            <person name="Mondo S."/>
            <person name="Pangilinan J."/>
            <person name="Riley R."/>
            <person name="Labutti K."/>
            <person name="Andreopoulos B."/>
            <person name="Lipzen A."/>
            <person name="Chen C."/>
            <person name="Yanf M."/>
            <person name="Daum C."/>
            <person name="Ng V."/>
            <person name="Clum A."/>
            <person name="Ohm R."/>
            <person name="Martin F."/>
            <person name="Silar P."/>
            <person name="Natvig D."/>
            <person name="Lalanne C."/>
            <person name="Gautier V."/>
            <person name="Ament-Velasquez S.L."/>
            <person name="Kruys A."/>
            <person name="Hutchinson M.I."/>
            <person name="Powell A.J."/>
            <person name="Barry K."/>
            <person name="Miller A.N."/>
            <person name="Grigoriev I.V."/>
            <person name="Debuchy R."/>
            <person name="Gladieux P."/>
            <person name="Thoren M.H."/>
            <person name="Johannesson H."/>
        </authorList>
    </citation>
    <scope>NUCLEOTIDE SEQUENCE</scope>
    <source>
        <strain evidence="11">CBS 141.50</strain>
    </source>
</reference>
<keyword evidence="4" id="KW-0833">Ubl conjugation pathway</keyword>
<dbReference type="InterPro" id="IPR022099">
    <property type="entry name" value="DUF3638"/>
</dbReference>